<evidence type="ECO:0000256" key="1">
    <source>
        <dbReference type="SAM" id="MobiDB-lite"/>
    </source>
</evidence>
<feature type="region of interest" description="Disordered" evidence="1">
    <location>
        <begin position="87"/>
        <end position="106"/>
    </location>
</feature>
<dbReference type="OrthoDB" id="5419460at2759"/>
<dbReference type="Pfam" id="PF06687">
    <property type="entry name" value="SUR7"/>
    <property type="match status" value="1"/>
</dbReference>
<dbReference type="GO" id="GO:0005886">
    <property type="term" value="C:plasma membrane"/>
    <property type="evidence" value="ECO:0007669"/>
    <property type="project" value="InterPro"/>
</dbReference>
<organism evidence="3 4">
    <name type="scientific">Verticillium longisporum</name>
    <name type="common">Verticillium dahliae var. longisporum</name>
    <dbReference type="NCBI Taxonomy" id="100787"/>
    <lineage>
        <taxon>Eukaryota</taxon>
        <taxon>Fungi</taxon>
        <taxon>Dikarya</taxon>
        <taxon>Ascomycota</taxon>
        <taxon>Pezizomycotina</taxon>
        <taxon>Sordariomycetes</taxon>
        <taxon>Hypocreomycetidae</taxon>
        <taxon>Glomerellales</taxon>
        <taxon>Plectosphaerellaceae</taxon>
        <taxon>Verticillium</taxon>
    </lineage>
</organism>
<reference evidence="3" key="1">
    <citation type="journal article" date="2021" name="Mol. Plant Pathol.">
        <title>A 20-kb lineage-specific genomic region tames virulence in pathogenic amphidiploid Verticillium longisporum.</title>
        <authorList>
            <person name="Harting R."/>
            <person name="Starke J."/>
            <person name="Kusch H."/>
            <person name="Poggeler S."/>
            <person name="Maurus I."/>
            <person name="Schluter R."/>
            <person name="Landesfeind M."/>
            <person name="Bulla I."/>
            <person name="Nowrousian M."/>
            <person name="de Jonge R."/>
            <person name="Stahlhut G."/>
            <person name="Hoff K.J."/>
            <person name="Asshauer K.P."/>
            <person name="Thurmer A."/>
            <person name="Stanke M."/>
            <person name="Daniel R."/>
            <person name="Morgenstern B."/>
            <person name="Thomma B.P.H.J."/>
            <person name="Kronstad J.W."/>
            <person name="Braus-Stromeyer S.A."/>
            <person name="Braus G.H."/>
        </authorList>
    </citation>
    <scope>NUCLEOTIDE SEQUENCE</scope>
    <source>
        <strain evidence="3">Vl32</strain>
    </source>
</reference>
<dbReference type="AlphaFoldDB" id="A0A8I3ASS6"/>
<feature type="transmembrane region" description="Helical" evidence="2">
    <location>
        <begin position="233"/>
        <end position="254"/>
    </location>
</feature>
<dbReference type="InterPro" id="IPR009571">
    <property type="entry name" value="SUR7/Rim9-like_fungi"/>
</dbReference>
<feature type="transmembrane region" description="Helical" evidence="2">
    <location>
        <begin position="261"/>
        <end position="281"/>
    </location>
</feature>
<comment type="caution">
    <text evidence="3">The sequence shown here is derived from an EMBL/GenBank/DDBJ whole genome shotgun (WGS) entry which is preliminary data.</text>
</comment>
<feature type="compositionally biased region" description="Basic and acidic residues" evidence="1">
    <location>
        <begin position="356"/>
        <end position="369"/>
    </location>
</feature>
<keyword evidence="2" id="KW-1133">Transmembrane helix</keyword>
<evidence type="ECO:0000313" key="4">
    <source>
        <dbReference type="Proteomes" id="UP000689129"/>
    </source>
</evidence>
<dbReference type="PANTHER" id="PTHR36414:SF1">
    <property type="entry name" value="PROTEIN SUR7"/>
    <property type="match status" value="1"/>
</dbReference>
<feature type="region of interest" description="Disordered" evidence="1">
    <location>
        <begin position="337"/>
        <end position="369"/>
    </location>
</feature>
<dbReference type="EMBL" id="JAEMWZ010000084">
    <property type="protein sequence ID" value="KAG7137661.1"/>
    <property type="molecule type" value="Genomic_DNA"/>
</dbReference>
<evidence type="ECO:0000256" key="2">
    <source>
        <dbReference type="SAM" id="Phobius"/>
    </source>
</evidence>
<dbReference type="GO" id="GO:0031505">
    <property type="term" value="P:fungal-type cell wall organization"/>
    <property type="evidence" value="ECO:0007669"/>
    <property type="project" value="TreeGrafter"/>
</dbReference>
<feature type="transmembrane region" description="Helical" evidence="2">
    <location>
        <begin position="301"/>
        <end position="325"/>
    </location>
</feature>
<gene>
    <name evidence="3" type="ORF">HYQ45_005067</name>
</gene>
<dbReference type="GO" id="GO:0030866">
    <property type="term" value="P:cortical actin cytoskeleton organization"/>
    <property type="evidence" value="ECO:0007669"/>
    <property type="project" value="TreeGrafter"/>
</dbReference>
<feature type="transmembrane region" description="Helical" evidence="2">
    <location>
        <begin position="127"/>
        <end position="148"/>
    </location>
</feature>
<dbReference type="GO" id="GO:0005938">
    <property type="term" value="C:cell cortex"/>
    <property type="evidence" value="ECO:0007669"/>
    <property type="project" value="TreeGrafter"/>
</dbReference>
<dbReference type="PANTHER" id="PTHR36414">
    <property type="entry name" value="PROTEIN SUR7"/>
    <property type="match status" value="1"/>
</dbReference>
<dbReference type="GO" id="GO:0006897">
    <property type="term" value="P:endocytosis"/>
    <property type="evidence" value="ECO:0007669"/>
    <property type="project" value="TreeGrafter"/>
</dbReference>
<evidence type="ECO:0000313" key="3">
    <source>
        <dbReference type="EMBL" id="KAG7137661.1"/>
    </source>
</evidence>
<dbReference type="GO" id="GO:0032185">
    <property type="term" value="P:septin cytoskeleton organization"/>
    <property type="evidence" value="ECO:0007669"/>
    <property type="project" value="TreeGrafter"/>
</dbReference>
<keyword evidence="2" id="KW-0812">Transmembrane</keyword>
<accession>A0A8I3ASS6</accession>
<protein>
    <submittedName>
        <fullName evidence="3">SUR7 family protein FMP45 like</fullName>
    </submittedName>
</protein>
<name>A0A8I3ASS6_VERLO</name>
<keyword evidence="2" id="KW-0472">Membrane</keyword>
<dbReference type="Proteomes" id="UP000689129">
    <property type="component" value="Unassembled WGS sequence"/>
</dbReference>
<feature type="compositionally biased region" description="Basic residues" evidence="1">
    <location>
        <begin position="343"/>
        <end position="355"/>
    </location>
</feature>
<dbReference type="GO" id="GO:0045121">
    <property type="term" value="C:membrane raft"/>
    <property type="evidence" value="ECO:0007669"/>
    <property type="project" value="TreeGrafter"/>
</dbReference>
<sequence>MWGHGSGLVEVSSWQLSGLPGTYLPKVPMPYLTASAPHSALEPISSSSAILHRHHHHLHGRLRLTPCPLPTRHNTNRRLPTFLIRPSTETHNPAADPLLSSRQHPHSRVASDRPVAMVSPKPAAGTAGLILLSGSLVLIFFVILSGVANTSPLNKTYFLEADTSGIPGARDVTRWTYFYFCGDNNRDCSNPRPAPAFGRAWDGNAANVPDGLIGGHAGDTTSRFYFYMWRFGWVFYLIALLFIVCAWFSSFLACCGRLGSAIAGLVSAAALFFYTIAVSLMTATFVKARDEFRSADRSANIGTYAFGFSWGAWAALFLATIAFCFGLRGDKTASSGGFGGGRRWGRRRHSTRSHRSHDLGSRRVKDDYS</sequence>
<proteinExistence type="predicted"/>